<feature type="non-terminal residue" evidence="3">
    <location>
        <position position="1"/>
    </location>
</feature>
<evidence type="ECO:0000313" key="4">
    <source>
        <dbReference type="Proteomes" id="UP000308652"/>
    </source>
</evidence>
<evidence type="ECO:0000256" key="1">
    <source>
        <dbReference type="ARBA" id="ARBA00022737"/>
    </source>
</evidence>
<evidence type="ECO:0000259" key="2">
    <source>
        <dbReference type="Pfam" id="PF24883"/>
    </source>
</evidence>
<feature type="domain" description="Nephrocystin 3-like N-terminal" evidence="2">
    <location>
        <begin position="33"/>
        <end position="129"/>
    </location>
</feature>
<keyword evidence="1" id="KW-0677">Repeat</keyword>
<organism evidence="3 4">
    <name type="scientific">Crucibulum laeve</name>
    <dbReference type="NCBI Taxonomy" id="68775"/>
    <lineage>
        <taxon>Eukaryota</taxon>
        <taxon>Fungi</taxon>
        <taxon>Dikarya</taxon>
        <taxon>Basidiomycota</taxon>
        <taxon>Agaricomycotina</taxon>
        <taxon>Agaricomycetes</taxon>
        <taxon>Agaricomycetidae</taxon>
        <taxon>Agaricales</taxon>
        <taxon>Agaricineae</taxon>
        <taxon>Nidulariaceae</taxon>
        <taxon>Crucibulum</taxon>
    </lineage>
</organism>
<dbReference type="EMBL" id="ML213721">
    <property type="protein sequence ID" value="TFK31662.1"/>
    <property type="molecule type" value="Genomic_DNA"/>
</dbReference>
<dbReference type="InterPro" id="IPR056884">
    <property type="entry name" value="NPHP3-like_N"/>
</dbReference>
<dbReference type="Proteomes" id="UP000308652">
    <property type="component" value="Unassembled WGS sequence"/>
</dbReference>
<dbReference type="SUPFAM" id="SSF52540">
    <property type="entry name" value="P-loop containing nucleoside triphosphate hydrolases"/>
    <property type="match status" value="1"/>
</dbReference>
<keyword evidence="4" id="KW-1185">Reference proteome</keyword>
<dbReference type="InterPro" id="IPR027417">
    <property type="entry name" value="P-loop_NTPase"/>
</dbReference>
<gene>
    <name evidence="3" type="ORF">BDQ12DRAFT_573531</name>
</gene>
<protein>
    <recommendedName>
        <fullName evidence="2">Nephrocystin 3-like N-terminal domain-containing protein</fullName>
    </recommendedName>
</protein>
<sequence>GASHDSRERYPPPRCHPGTRTEVISHLMNHLGSTHSSANTLWLHGAVGIGKSAISQTAAEICEEKCYSLATFFFSRTSPENNERKLVPTIAHQLAQSIPTLKHYLNRSLEGDPTILEKSPTVQIQKLLLDPLR</sequence>
<dbReference type="Gene3D" id="3.40.50.300">
    <property type="entry name" value="P-loop containing nucleotide triphosphate hydrolases"/>
    <property type="match status" value="1"/>
</dbReference>
<evidence type="ECO:0000313" key="3">
    <source>
        <dbReference type="EMBL" id="TFK31662.1"/>
    </source>
</evidence>
<accession>A0A5C3LG24</accession>
<dbReference type="STRING" id="68775.A0A5C3LG24"/>
<dbReference type="Pfam" id="PF24883">
    <property type="entry name" value="NPHP3_N"/>
    <property type="match status" value="1"/>
</dbReference>
<proteinExistence type="predicted"/>
<feature type="non-terminal residue" evidence="3">
    <location>
        <position position="133"/>
    </location>
</feature>
<reference evidence="3 4" key="1">
    <citation type="journal article" date="2019" name="Nat. Ecol. Evol.">
        <title>Megaphylogeny resolves global patterns of mushroom evolution.</title>
        <authorList>
            <person name="Varga T."/>
            <person name="Krizsan K."/>
            <person name="Foldi C."/>
            <person name="Dima B."/>
            <person name="Sanchez-Garcia M."/>
            <person name="Sanchez-Ramirez S."/>
            <person name="Szollosi G.J."/>
            <person name="Szarkandi J.G."/>
            <person name="Papp V."/>
            <person name="Albert L."/>
            <person name="Andreopoulos W."/>
            <person name="Angelini C."/>
            <person name="Antonin V."/>
            <person name="Barry K.W."/>
            <person name="Bougher N.L."/>
            <person name="Buchanan P."/>
            <person name="Buyck B."/>
            <person name="Bense V."/>
            <person name="Catcheside P."/>
            <person name="Chovatia M."/>
            <person name="Cooper J."/>
            <person name="Damon W."/>
            <person name="Desjardin D."/>
            <person name="Finy P."/>
            <person name="Geml J."/>
            <person name="Haridas S."/>
            <person name="Hughes K."/>
            <person name="Justo A."/>
            <person name="Karasinski D."/>
            <person name="Kautmanova I."/>
            <person name="Kiss B."/>
            <person name="Kocsube S."/>
            <person name="Kotiranta H."/>
            <person name="LaButti K.M."/>
            <person name="Lechner B.E."/>
            <person name="Liimatainen K."/>
            <person name="Lipzen A."/>
            <person name="Lukacs Z."/>
            <person name="Mihaltcheva S."/>
            <person name="Morgado L.N."/>
            <person name="Niskanen T."/>
            <person name="Noordeloos M.E."/>
            <person name="Ohm R.A."/>
            <person name="Ortiz-Santana B."/>
            <person name="Ovrebo C."/>
            <person name="Racz N."/>
            <person name="Riley R."/>
            <person name="Savchenko A."/>
            <person name="Shiryaev A."/>
            <person name="Soop K."/>
            <person name="Spirin V."/>
            <person name="Szebenyi C."/>
            <person name="Tomsovsky M."/>
            <person name="Tulloss R.E."/>
            <person name="Uehling J."/>
            <person name="Grigoriev I.V."/>
            <person name="Vagvolgyi C."/>
            <person name="Papp T."/>
            <person name="Martin F.M."/>
            <person name="Miettinen O."/>
            <person name="Hibbett D.S."/>
            <person name="Nagy L.G."/>
        </authorList>
    </citation>
    <scope>NUCLEOTIDE SEQUENCE [LARGE SCALE GENOMIC DNA]</scope>
    <source>
        <strain evidence="3 4">CBS 166.37</strain>
    </source>
</reference>
<name>A0A5C3LG24_9AGAR</name>
<dbReference type="OrthoDB" id="3040368at2759"/>
<dbReference type="AlphaFoldDB" id="A0A5C3LG24"/>